<name>A0ABR6Y8C6_9BURK</name>
<evidence type="ECO:0000256" key="12">
    <source>
        <dbReference type="SAM" id="Phobius"/>
    </source>
</evidence>
<evidence type="ECO:0000256" key="8">
    <source>
        <dbReference type="ARBA" id="ARBA00022833"/>
    </source>
</evidence>
<organism evidence="14 15">
    <name type="scientific">Undibacterium flavidum</name>
    <dbReference type="NCBI Taxonomy" id="2762297"/>
    <lineage>
        <taxon>Bacteria</taxon>
        <taxon>Pseudomonadati</taxon>
        <taxon>Pseudomonadota</taxon>
        <taxon>Betaproteobacteria</taxon>
        <taxon>Burkholderiales</taxon>
        <taxon>Oxalobacteraceae</taxon>
        <taxon>Undibacterium</taxon>
    </lineage>
</organism>
<dbReference type="PANTHER" id="PTHR39188:SF3">
    <property type="entry name" value="STAGE IV SPORULATION PROTEIN FB"/>
    <property type="match status" value="1"/>
</dbReference>
<evidence type="ECO:0000259" key="13">
    <source>
        <dbReference type="Pfam" id="PF02163"/>
    </source>
</evidence>
<evidence type="ECO:0000256" key="4">
    <source>
        <dbReference type="ARBA" id="ARBA00022670"/>
    </source>
</evidence>
<accession>A0ABR6Y8C6</accession>
<dbReference type="Pfam" id="PF02163">
    <property type="entry name" value="Peptidase_M50"/>
    <property type="match status" value="1"/>
</dbReference>
<comment type="subcellular location">
    <subcellularLocation>
        <location evidence="2">Membrane</location>
        <topology evidence="2">Multi-pass membrane protein</topology>
    </subcellularLocation>
</comment>
<comment type="similarity">
    <text evidence="3">Belongs to the peptidase M50B family.</text>
</comment>
<comment type="cofactor">
    <cofactor evidence="1">
        <name>Zn(2+)</name>
        <dbReference type="ChEBI" id="CHEBI:29105"/>
    </cofactor>
</comment>
<keyword evidence="8" id="KW-0862">Zinc</keyword>
<dbReference type="GO" id="GO:0006508">
    <property type="term" value="P:proteolysis"/>
    <property type="evidence" value="ECO:0007669"/>
    <property type="project" value="UniProtKB-KW"/>
</dbReference>
<keyword evidence="15" id="KW-1185">Reference proteome</keyword>
<evidence type="ECO:0000256" key="10">
    <source>
        <dbReference type="ARBA" id="ARBA00023049"/>
    </source>
</evidence>
<evidence type="ECO:0000256" key="6">
    <source>
        <dbReference type="ARBA" id="ARBA00022723"/>
    </source>
</evidence>
<feature type="transmembrane region" description="Helical" evidence="12">
    <location>
        <begin position="213"/>
        <end position="230"/>
    </location>
</feature>
<dbReference type="EMBL" id="JACOGA010000003">
    <property type="protein sequence ID" value="MBC3872853.1"/>
    <property type="molecule type" value="Genomic_DNA"/>
</dbReference>
<reference evidence="14 15" key="1">
    <citation type="submission" date="2020-08" db="EMBL/GenBank/DDBJ databases">
        <title>Novel species isolated from subtropical streams in China.</title>
        <authorList>
            <person name="Lu H."/>
        </authorList>
    </citation>
    <scope>NUCLEOTIDE SEQUENCE [LARGE SCALE GENOMIC DNA]</scope>
    <source>
        <strain evidence="14 15">LX15W</strain>
    </source>
</reference>
<keyword evidence="4 14" id="KW-0645">Protease</keyword>
<evidence type="ECO:0000256" key="7">
    <source>
        <dbReference type="ARBA" id="ARBA00022801"/>
    </source>
</evidence>
<sequence>MLKLFGALFAAGKLGKLFISGGSMLLTVILYSWVYGWKYAIGFVLLILIHEMGHFVAARLCGMQVGLPTFIPFVGAWVELKDQAHTVETEAYIAFAGPIAGTAAVLICYWLGRQLDSDLMLALSYSGFIINLLNLIPISPLDGGRITAIISPKVWLLGVPLLIALFLYRPSPMLILIGILAYPQLKLAFSNTMADGLPAGYYEVAFNTRVNYGVMYLCLVVFLALMSYELHEALPKAAF</sequence>
<feature type="domain" description="Peptidase M50" evidence="13">
    <location>
        <begin position="39"/>
        <end position="112"/>
    </location>
</feature>
<keyword evidence="11 12" id="KW-0472">Membrane</keyword>
<evidence type="ECO:0000256" key="3">
    <source>
        <dbReference type="ARBA" id="ARBA00007931"/>
    </source>
</evidence>
<dbReference type="CDD" id="cd06160">
    <property type="entry name" value="S2P-M50_like_2"/>
    <property type="match status" value="1"/>
</dbReference>
<evidence type="ECO:0000256" key="11">
    <source>
        <dbReference type="ARBA" id="ARBA00023136"/>
    </source>
</evidence>
<gene>
    <name evidence="14" type="ORF">H8K55_04570</name>
</gene>
<evidence type="ECO:0000313" key="15">
    <source>
        <dbReference type="Proteomes" id="UP000624279"/>
    </source>
</evidence>
<dbReference type="GO" id="GO:0008233">
    <property type="term" value="F:peptidase activity"/>
    <property type="evidence" value="ECO:0007669"/>
    <property type="project" value="UniProtKB-KW"/>
</dbReference>
<keyword evidence="7" id="KW-0378">Hydrolase</keyword>
<feature type="transmembrane region" description="Helical" evidence="12">
    <location>
        <begin position="25"/>
        <end position="48"/>
    </location>
</feature>
<evidence type="ECO:0000256" key="5">
    <source>
        <dbReference type="ARBA" id="ARBA00022692"/>
    </source>
</evidence>
<dbReference type="RefSeq" id="WP_186940888.1">
    <property type="nucleotide sequence ID" value="NZ_JACOGA010000003.1"/>
</dbReference>
<evidence type="ECO:0000256" key="1">
    <source>
        <dbReference type="ARBA" id="ARBA00001947"/>
    </source>
</evidence>
<dbReference type="InterPro" id="IPR008915">
    <property type="entry name" value="Peptidase_M50"/>
</dbReference>
<protein>
    <submittedName>
        <fullName evidence="14">Site-2 protease family protein</fullName>
    </submittedName>
</protein>
<dbReference type="PANTHER" id="PTHR39188">
    <property type="entry name" value="MEMBRANE-ASSOCIATED ZINC METALLOPROTEASE M50B"/>
    <property type="match status" value="1"/>
</dbReference>
<evidence type="ECO:0000256" key="9">
    <source>
        <dbReference type="ARBA" id="ARBA00022989"/>
    </source>
</evidence>
<keyword evidence="5 12" id="KW-0812">Transmembrane</keyword>
<feature type="transmembrane region" description="Helical" evidence="12">
    <location>
        <begin position="146"/>
        <end position="167"/>
    </location>
</feature>
<comment type="caution">
    <text evidence="14">The sequence shown here is derived from an EMBL/GenBank/DDBJ whole genome shotgun (WGS) entry which is preliminary data.</text>
</comment>
<evidence type="ECO:0000313" key="14">
    <source>
        <dbReference type="EMBL" id="MBC3872853.1"/>
    </source>
</evidence>
<keyword evidence="10" id="KW-0482">Metalloprotease</keyword>
<dbReference type="Proteomes" id="UP000624279">
    <property type="component" value="Unassembled WGS sequence"/>
</dbReference>
<keyword evidence="6" id="KW-0479">Metal-binding</keyword>
<feature type="transmembrane region" description="Helical" evidence="12">
    <location>
        <begin position="92"/>
        <end position="112"/>
    </location>
</feature>
<evidence type="ECO:0000256" key="2">
    <source>
        <dbReference type="ARBA" id="ARBA00004141"/>
    </source>
</evidence>
<feature type="transmembrane region" description="Helical" evidence="12">
    <location>
        <begin position="60"/>
        <end position="80"/>
    </location>
</feature>
<keyword evidence="9 12" id="KW-1133">Transmembrane helix</keyword>
<proteinExistence type="inferred from homology"/>
<feature type="transmembrane region" description="Helical" evidence="12">
    <location>
        <begin position="119"/>
        <end position="140"/>
    </location>
</feature>